<evidence type="ECO:0000256" key="2">
    <source>
        <dbReference type="ARBA" id="ARBA00008654"/>
    </source>
</evidence>
<evidence type="ECO:0000256" key="3">
    <source>
        <dbReference type="ARBA" id="ARBA00022723"/>
    </source>
</evidence>
<dbReference type="OMA" id="VHITWPN"/>
<evidence type="ECO:0000259" key="7">
    <source>
        <dbReference type="Pfam" id="PF02668"/>
    </source>
</evidence>
<dbReference type="GO" id="GO:0045329">
    <property type="term" value="P:carnitine biosynthetic process"/>
    <property type="evidence" value="ECO:0007669"/>
    <property type="project" value="TreeGrafter"/>
</dbReference>
<reference evidence="8 9" key="1">
    <citation type="submission" date="2016-03" db="EMBL/GenBank/DDBJ databases">
        <authorList>
            <person name="Devillers H."/>
        </authorList>
    </citation>
    <scope>NUCLEOTIDE SEQUENCE [LARGE SCALE GENOMIC DNA]</scope>
    <source>
        <strain evidence="8">CBS 6772</strain>
    </source>
</reference>
<dbReference type="GO" id="GO:0051213">
    <property type="term" value="F:dioxygenase activity"/>
    <property type="evidence" value="ECO:0007669"/>
    <property type="project" value="UniProtKB-KW"/>
</dbReference>
<dbReference type="Gene3D" id="3.30.2020.30">
    <property type="match status" value="1"/>
</dbReference>
<dbReference type="EMBL" id="LT598487">
    <property type="protein sequence ID" value="SCV99438.1"/>
    <property type="molecule type" value="Genomic_DNA"/>
</dbReference>
<comment type="similarity">
    <text evidence="2">Belongs to the gamma-BBH/TMLD family.</text>
</comment>
<dbReference type="Proteomes" id="UP000190831">
    <property type="component" value="Chromosome A"/>
</dbReference>
<dbReference type="CDD" id="cd00250">
    <property type="entry name" value="CAS_like"/>
    <property type="match status" value="1"/>
</dbReference>
<dbReference type="PANTHER" id="PTHR10696">
    <property type="entry name" value="GAMMA-BUTYROBETAINE HYDROXYLASE-RELATED"/>
    <property type="match status" value="1"/>
</dbReference>
<dbReference type="OrthoDB" id="406634at2759"/>
<evidence type="ECO:0000256" key="1">
    <source>
        <dbReference type="ARBA" id="ARBA00001954"/>
    </source>
</evidence>
<evidence type="ECO:0000256" key="4">
    <source>
        <dbReference type="ARBA" id="ARBA00022964"/>
    </source>
</evidence>
<protein>
    <submittedName>
        <fullName evidence="8">LAFE_0A03180g1_1</fullName>
    </submittedName>
</protein>
<evidence type="ECO:0000256" key="5">
    <source>
        <dbReference type="ARBA" id="ARBA00023002"/>
    </source>
</evidence>
<dbReference type="Pfam" id="PF02668">
    <property type="entry name" value="TauD"/>
    <property type="match status" value="1"/>
</dbReference>
<keyword evidence="6" id="KW-0408">Iron</keyword>
<gene>
    <name evidence="8" type="ORF">LAFE_0A03180G</name>
</gene>
<evidence type="ECO:0000256" key="6">
    <source>
        <dbReference type="ARBA" id="ARBA00023004"/>
    </source>
</evidence>
<keyword evidence="3" id="KW-0479">Metal-binding</keyword>
<comment type="cofactor">
    <cofactor evidence="1">
        <name>Fe(2+)</name>
        <dbReference type="ChEBI" id="CHEBI:29033"/>
    </cofactor>
</comment>
<organism evidence="8 9">
    <name type="scientific">Lachancea fermentati</name>
    <name type="common">Zygosaccharomyces fermentati</name>
    <dbReference type="NCBI Taxonomy" id="4955"/>
    <lineage>
        <taxon>Eukaryota</taxon>
        <taxon>Fungi</taxon>
        <taxon>Dikarya</taxon>
        <taxon>Ascomycota</taxon>
        <taxon>Saccharomycotina</taxon>
        <taxon>Saccharomycetes</taxon>
        <taxon>Saccharomycetales</taxon>
        <taxon>Saccharomycetaceae</taxon>
        <taxon>Lachancea</taxon>
    </lineage>
</organism>
<evidence type="ECO:0000313" key="9">
    <source>
        <dbReference type="Proteomes" id="UP000190831"/>
    </source>
</evidence>
<dbReference type="InterPro" id="IPR050411">
    <property type="entry name" value="AlphaKG_dependent_hydroxylases"/>
</dbReference>
<keyword evidence="9" id="KW-1185">Reference proteome</keyword>
<accession>A0A1G4M6X6</accession>
<proteinExistence type="inferred from homology"/>
<dbReference type="SUPFAM" id="SSF51197">
    <property type="entry name" value="Clavaminate synthase-like"/>
    <property type="match status" value="1"/>
</dbReference>
<dbReference type="Gene3D" id="3.60.130.10">
    <property type="entry name" value="Clavaminate synthase-like"/>
    <property type="match status" value="1"/>
</dbReference>
<dbReference type="InterPro" id="IPR038492">
    <property type="entry name" value="GBBH-like_N_sf"/>
</dbReference>
<dbReference type="InterPro" id="IPR003819">
    <property type="entry name" value="TauD/TfdA-like"/>
</dbReference>
<feature type="domain" description="TauD/TfdA-like" evidence="7">
    <location>
        <begin position="159"/>
        <end position="434"/>
    </location>
</feature>
<dbReference type="AlphaFoldDB" id="A0A1G4M6X6"/>
<keyword evidence="5" id="KW-0560">Oxidoreductase</keyword>
<dbReference type="GO" id="GO:0046872">
    <property type="term" value="F:metal ion binding"/>
    <property type="evidence" value="ECO:0007669"/>
    <property type="project" value="UniProtKB-KW"/>
</dbReference>
<evidence type="ECO:0000313" key="8">
    <source>
        <dbReference type="EMBL" id="SCV99438.1"/>
    </source>
</evidence>
<dbReference type="STRING" id="4955.A0A1G4M6X6"/>
<dbReference type="PANTHER" id="PTHR10696:SF25">
    <property type="entry name" value="OXIDOREDUCTASE AIM17-RELATED"/>
    <property type="match status" value="1"/>
</dbReference>
<keyword evidence="4" id="KW-0223">Dioxygenase</keyword>
<dbReference type="GO" id="GO:0005739">
    <property type="term" value="C:mitochondrion"/>
    <property type="evidence" value="ECO:0007669"/>
    <property type="project" value="TreeGrafter"/>
</dbReference>
<dbReference type="InterPro" id="IPR042098">
    <property type="entry name" value="TauD-like_sf"/>
</dbReference>
<sequence length="453" mass="51679">MKGLSIVAKRYNSILSSAIPSGKSFNSFFPNTITKVLFNKGATTITFTQAEDQDPKTVSFSNLFLRDSSRSKSSIEASSGQKLFTTGELLLNPKSTIPEIVEVTENKKGLYIKWGDGDEYTYPLNFISRYAGISENAREPNPVLWDKALLKSNIRELVSIDFHSFMDINDSDKLYQTLINMKKYGISFITNVPKEATTGYDSWYVKQIAERIGHIRHTFYGETFDVINKPMAENIAYTNVPLPLHQDLLYLDNVPGWQLLHAIKNSSGPSDSGMNLFVDSFNAARYVRDVDGDAYEALTHVPINYIYNRDDKRYFQSRPLVAENEINADNINTANYSTLIKEINYSPPFQAPFSFGIWEKPKGSEVSTPVGKMTQRLLFKDFARGLSVFEKFIRAPENTFRVKLPENTCVIFNNRRILHARTAFEGERWLKGCYIDDDTVQSKYRLLAEKYTK</sequence>
<name>A0A1G4M6X6_LACFM</name>